<organism evidence="1 2">
    <name type="scientific">Ancylostoma ceylanicum</name>
    <dbReference type="NCBI Taxonomy" id="53326"/>
    <lineage>
        <taxon>Eukaryota</taxon>
        <taxon>Metazoa</taxon>
        <taxon>Ecdysozoa</taxon>
        <taxon>Nematoda</taxon>
        <taxon>Chromadorea</taxon>
        <taxon>Rhabditida</taxon>
        <taxon>Rhabditina</taxon>
        <taxon>Rhabditomorpha</taxon>
        <taxon>Strongyloidea</taxon>
        <taxon>Ancylostomatidae</taxon>
        <taxon>Ancylostomatinae</taxon>
        <taxon>Ancylostoma</taxon>
    </lineage>
</organism>
<comment type="caution">
    <text evidence="1">The sequence shown here is derived from an EMBL/GenBank/DDBJ whole genome shotgun (WGS) entry which is preliminary data.</text>
</comment>
<evidence type="ECO:0000313" key="1">
    <source>
        <dbReference type="EMBL" id="EYC02930.1"/>
    </source>
</evidence>
<accession>A0A016TJR2</accession>
<name>A0A016TJR2_9BILA</name>
<keyword evidence="2" id="KW-1185">Reference proteome</keyword>
<dbReference type="STRING" id="53326.A0A016TJR2"/>
<gene>
    <name evidence="1" type="primary">Acey_s0097.g3024</name>
    <name evidence="1" type="ORF">Y032_0097g3024</name>
</gene>
<dbReference type="AlphaFoldDB" id="A0A016TJR2"/>
<reference evidence="2" key="1">
    <citation type="journal article" date="2015" name="Nat. Genet.">
        <title>The genome and transcriptome of the zoonotic hookworm Ancylostoma ceylanicum identify infection-specific gene families.</title>
        <authorList>
            <person name="Schwarz E.M."/>
            <person name="Hu Y."/>
            <person name="Antoshechkin I."/>
            <person name="Miller M.M."/>
            <person name="Sternberg P.W."/>
            <person name="Aroian R.V."/>
        </authorList>
    </citation>
    <scope>NUCLEOTIDE SEQUENCE</scope>
    <source>
        <strain evidence="2">HY135</strain>
    </source>
</reference>
<proteinExistence type="predicted"/>
<protein>
    <submittedName>
        <fullName evidence="1">Uncharacterized protein</fullName>
    </submittedName>
</protein>
<dbReference type="Proteomes" id="UP000024635">
    <property type="component" value="Unassembled WGS sequence"/>
</dbReference>
<sequence>MLLLPSSKRLALAGNGFDTYRLGPTTEAILRRAATIDMYRFQYRSILAVGSAVLLEEYSEILKPSNDVLVKEKQSNFANGLATLVNIKLVEQQNKPQRRFRRGML</sequence>
<evidence type="ECO:0000313" key="2">
    <source>
        <dbReference type="Proteomes" id="UP000024635"/>
    </source>
</evidence>
<dbReference type="EMBL" id="JARK01001433">
    <property type="protein sequence ID" value="EYC02930.1"/>
    <property type="molecule type" value="Genomic_DNA"/>
</dbReference>